<dbReference type="PRINTS" id="PR00507">
    <property type="entry name" value="N12N6MTFRASE"/>
</dbReference>
<sequence>MITGEIKSQIDKIWNDFWTGGISNPLTVIEQFTYLIFLKQLDDKQTLIEKRTNMLGVTTDKPIYSPEQKELRWSSFKDKDPEVMFNLFTRPQRHLNDVTVFDFMKTLGKDGGAFTEYIKGATFMIPTAKLLDRVVQQIDKLPLDNRDTKGDLYEYMLGKIAEAGTNGQFRTPRHIIRMMVEMTQPKKDDTICDPACGTAGFLVAASQYIHEKHEDWFMDQDFREHYNSTMFNGIEIDPSMMRISAMNLQLHGMENPTLIGNSALSESSGISSQYSLVLANPPFKGALDYDEVESSLLAITKTKKTELLFLALILRMLKLGGRAAVIVPDGVLFGSSGAHKSIRKELVENQQLQAVISMPSGVFKPYAGVSTAILFFTKTNSGGTDKVWFYDMLADGFSLDDKRNAQLSEEVFEQCFANPESVLEEFKEKCDIPNILLDWKSIGTTPSPSGRAGVGTDRTQKSFLIPKADIVANDYDLSINRYKEIIYDEVVYEKPQTLIADIKLIDGKRQQAMTDLEKMLQ</sequence>
<dbReference type="Gene3D" id="1.20.1260.30">
    <property type="match status" value="1"/>
</dbReference>
<evidence type="ECO:0000256" key="2">
    <source>
        <dbReference type="ARBA" id="ARBA00011900"/>
    </source>
</evidence>
<evidence type="ECO:0000313" key="10">
    <source>
        <dbReference type="EMBL" id="RTZ04601.1"/>
    </source>
</evidence>
<dbReference type="Pfam" id="PF02384">
    <property type="entry name" value="N6_Mtase"/>
    <property type="match status" value="1"/>
</dbReference>
<dbReference type="GO" id="GO:0009307">
    <property type="term" value="P:DNA restriction-modification system"/>
    <property type="evidence" value="ECO:0007669"/>
    <property type="project" value="UniProtKB-KW"/>
</dbReference>
<dbReference type="Gene3D" id="3.40.50.150">
    <property type="entry name" value="Vaccinia Virus protein VP39"/>
    <property type="match status" value="1"/>
</dbReference>
<keyword evidence="4 10" id="KW-0808">Transferase</keyword>
<evidence type="ECO:0000256" key="7">
    <source>
        <dbReference type="ARBA" id="ARBA00047942"/>
    </source>
</evidence>
<dbReference type="InterPro" id="IPR051537">
    <property type="entry name" value="DNA_Adenine_Mtase"/>
</dbReference>
<dbReference type="GO" id="GO:0008170">
    <property type="term" value="F:N-methyltransferase activity"/>
    <property type="evidence" value="ECO:0007669"/>
    <property type="project" value="InterPro"/>
</dbReference>
<dbReference type="PANTHER" id="PTHR42933:SF3">
    <property type="entry name" value="TYPE I RESTRICTION ENZYME MJAVIII METHYLASE SUBUNIT"/>
    <property type="match status" value="1"/>
</dbReference>
<dbReference type="SUPFAM" id="SSF53335">
    <property type="entry name" value="S-adenosyl-L-methionine-dependent methyltransferases"/>
    <property type="match status" value="1"/>
</dbReference>
<dbReference type="Pfam" id="PF12161">
    <property type="entry name" value="HsdM_N"/>
    <property type="match status" value="1"/>
</dbReference>
<evidence type="ECO:0000256" key="6">
    <source>
        <dbReference type="ARBA" id="ARBA00022747"/>
    </source>
</evidence>
<keyword evidence="5" id="KW-0949">S-adenosyl-L-methionine</keyword>
<keyword evidence="6" id="KW-0680">Restriction system</keyword>
<dbReference type="AlphaFoldDB" id="A0A3S0N027"/>
<evidence type="ECO:0000256" key="5">
    <source>
        <dbReference type="ARBA" id="ARBA00022691"/>
    </source>
</evidence>
<protein>
    <recommendedName>
        <fullName evidence="2">site-specific DNA-methyltransferase (adenine-specific)</fullName>
        <ecNumber evidence="2">2.1.1.72</ecNumber>
    </recommendedName>
</protein>
<comment type="similarity">
    <text evidence="1">Belongs to the N(4)/N(6)-methyltransferase family.</text>
</comment>
<evidence type="ECO:0000256" key="4">
    <source>
        <dbReference type="ARBA" id="ARBA00022679"/>
    </source>
</evidence>
<evidence type="ECO:0000256" key="1">
    <source>
        <dbReference type="ARBA" id="ARBA00006594"/>
    </source>
</evidence>
<dbReference type="InterPro" id="IPR003356">
    <property type="entry name" value="DNA_methylase_A-5"/>
</dbReference>
<dbReference type="InterPro" id="IPR029063">
    <property type="entry name" value="SAM-dependent_MTases_sf"/>
</dbReference>
<dbReference type="EMBL" id="RYDJ01000008">
    <property type="protein sequence ID" value="RTZ04601.1"/>
    <property type="molecule type" value="Genomic_DNA"/>
</dbReference>
<dbReference type="GO" id="GO:0003677">
    <property type="term" value="F:DNA binding"/>
    <property type="evidence" value="ECO:0007669"/>
    <property type="project" value="InterPro"/>
</dbReference>
<dbReference type="InterPro" id="IPR038333">
    <property type="entry name" value="T1MK-like_N_sf"/>
</dbReference>
<evidence type="ECO:0000259" key="8">
    <source>
        <dbReference type="Pfam" id="PF02384"/>
    </source>
</evidence>
<dbReference type="PANTHER" id="PTHR42933">
    <property type="entry name" value="SLR6095 PROTEIN"/>
    <property type="match status" value="1"/>
</dbReference>
<name>A0A3S0N027_9FLAO</name>
<comment type="caution">
    <text evidence="10">The sequence shown here is derived from an EMBL/GenBank/DDBJ whole genome shotgun (WGS) entry which is preliminary data.</text>
</comment>
<dbReference type="GO" id="GO:0032259">
    <property type="term" value="P:methylation"/>
    <property type="evidence" value="ECO:0007669"/>
    <property type="project" value="UniProtKB-KW"/>
</dbReference>
<reference evidence="10 11" key="1">
    <citation type="submission" date="2018-12" db="EMBL/GenBank/DDBJ databases">
        <title>Flavobacterium sp. nov., isolated from glacier ice.</title>
        <authorList>
            <person name="Liu Q."/>
            <person name="Xin Y.-H."/>
        </authorList>
    </citation>
    <scope>NUCLEOTIDE SEQUENCE [LARGE SCALE GENOMIC DNA]</scope>
    <source>
        <strain evidence="10 11">RB1N8</strain>
    </source>
</reference>
<dbReference type="RefSeq" id="WP_126562053.1">
    <property type="nucleotide sequence ID" value="NZ_RYDJ01000008.1"/>
</dbReference>
<accession>A0A3S0N027</accession>
<evidence type="ECO:0000256" key="3">
    <source>
        <dbReference type="ARBA" id="ARBA00022603"/>
    </source>
</evidence>
<dbReference type="EC" id="2.1.1.72" evidence="2"/>
<dbReference type="Proteomes" id="UP000280825">
    <property type="component" value="Unassembled WGS sequence"/>
</dbReference>
<organism evidence="10 11">
    <name type="scientific">Flavobacterium bomense</name>
    <dbReference type="NCBI Taxonomy" id="2497483"/>
    <lineage>
        <taxon>Bacteria</taxon>
        <taxon>Pseudomonadati</taxon>
        <taxon>Bacteroidota</taxon>
        <taxon>Flavobacteriia</taxon>
        <taxon>Flavobacteriales</taxon>
        <taxon>Flavobacteriaceae</taxon>
        <taxon>Flavobacterium</taxon>
    </lineage>
</organism>
<proteinExistence type="inferred from homology"/>
<dbReference type="InterPro" id="IPR022749">
    <property type="entry name" value="D12N6_MeTrfase_N"/>
</dbReference>
<keyword evidence="11" id="KW-1185">Reference proteome</keyword>
<dbReference type="GO" id="GO:0009007">
    <property type="term" value="F:site-specific DNA-methyltransferase (adenine-specific) activity"/>
    <property type="evidence" value="ECO:0007669"/>
    <property type="project" value="UniProtKB-EC"/>
</dbReference>
<comment type="catalytic activity">
    <reaction evidence="7">
        <text>a 2'-deoxyadenosine in DNA + S-adenosyl-L-methionine = an N(6)-methyl-2'-deoxyadenosine in DNA + S-adenosyl-L-homocysteine + H(+)</text>
        <dbReference type="Rhea" id="RHEA:15197"/>
        <dbReference type="Rhea" id="RHEA-COMP:12418"/>
        <dbReference type="Rhea" id="RHEA-COMP:12419"/>
        <dbReference type="ChEBI" id="CHEBI:15378"/>
        <dbReference type="ChEBI" id="CHEBI:57856"/>
        <dbReference type="ChEBI" id="CHEBI:59789"/>
        <dbReference type="ChEBI" id="CHEBI:90615"/>
        <dbReference type="ChEBI" id="CHEBI:90616"/>
        <dbReference type="EC" id="2.1.1.72"/>
    </reaction>
</comment>
<evidence type="ECO:0000259" key="9">
    <source>
        <dbReference type="Pfam" id="PF12161"/>
    </source>
</evidence>
<keyword evidence="3 10" id="KW-0489">Methyltransferase</keyword>
<gene>
    <name evidence="10" type="ORF">EKL98_08605</name>
</gene>
<dbReference type="CDD" id="cd02440">
    <property type="entry name" value="AdoMet_MTases"/>
    <property type="match status" value="1"/>
</dbReference>
<feature type="domain" description="N6 adenine-specific DNA methyltransferase N-terminal" evidence="9">
    <location>
        <begin position="6"/>
        <end position="138"/>
    </location>
</feature>
<feature type="domain" description="DNA methylase adenine-specific" evidence="8">
    <location>
        <begin position="145"/>
        <end position="484"/>
    </location>
</feature>
<evidence type="ECO:0000313" key="11">
    <source>
        <dbReference type="Proteomes" id="UP000280825"/>
    </source>
</evidence>